<evidence type="ECO:0000256" key="4">
    <source>
        <dbReference type="SAM" id="SignalP"/>
    </source>
</evidence>
<sequence>MLLFRPSFASKHFLISLFIWSYATTCTATLAFTSSPSTIAAGSSTVLEWTTDGSSDPVTIELLKGPASDLTPITTIISKTSNTVYTWTVPSSLDAGTDYVLQLSQANIINYGPQFAITGGTVASSAASTASSAAATVIAISSATPVAASSSTPEPSSTPTPSSIAQVSSAPSSAPAESSSRPSSAISTATPSSASAGSISSTSTSLASTSAPSTPSQSSTPTSSSTATSKAASTGLTTGAKAGIGVAVPLGVIAIALGAFFLGRRRNTTKPAPSGEEGYTARHELEGKGVPPAELPVSQWDERGGYWRTQPTAPAAELPTRDNKHELAAREVGREG</sequence>
<name>A0A6A6QL22_9PEZI</name>
<keyword evidence="3" id="KW-0812">Transmembrane</keyword>
<dbReference type="Proteomes" id="UP000799750">
    <property type="component" value="Unassembled WGS sequence"/>
</dbReference>
<keyword evidence="3" id="KW-0472">Membrane</keyword>
<dbReference type="InterPro" id="IPR052982">
    <property type="entry name" value="SRP1/TIP1-like"/>
</dbReference>
<protein>
    <recommendedName>
        <fullName evidence="5">Yeast cell wall synthesis Kre9/Knh1-like N-terminal domain-containing protein</fullName>
    </recommendedName>
</protein>
<dbReference type="PANTHER" id="PTHR40633">
    <property type="entry name" value="MATRIX PROTEIN, PUTATIVE (AFU_ORTHOLOGUE AFUA_8G05410)-RELATED"/>
    <property type="match status" value="1"/>
</dbReference>
<organism evidence="6 7">
    <name type="scientific">Lophium mytilinum</name>
    <dbReference type="NCBI Taxonomy" id="390894"/>
    <lineage>
        <taxon>Eukaryota</taxon>
        <taxon>Fungi</taxon>
        <taxon>Dikarya</taxon>
        <taxon>Ascomycota</taxon>
        <taxon>Pezizomycotina</taxon>
        <taxon>Dothideomycetes</taxon>
        <taxon>Pleosporomycetidae</taxon>
        <taxon>Mytilinidiales</taxon>
        <taxon>Mytilinidiaceae</taxon>
        <taxon>Lophium</taxon>
    </lineage>
</organism>
<gene>
    <name evidence="6" type="ORF">BU16DRAFT_620095</name>
</gene>
<feature type="region of interest" description="Disordered" evidence="2">
    <location>
        <begin position="145"/>
        <end position="230"/>
    </location>
</feature>
<evidence type="ECO:0000313" key="7">
    <source>
        <dbReference type="Proteomes" id="UP000799750"/>
    </source>
</evidence>
<proteinExistence type="predicted"/>
<evidence type="ECO:0000313" key="6">
    <source>
        <dbReference type="EMBL" id="KAF2492764.1"/>
    </source>
</evidence>
<dbReference type="OrthoDB" id="5589325at2759"/>
<keyword evidence="7" id="KW-1185">Reference proteome</keyword>
<dbReference type="AlphaFoldDB" id="A0A6A6QL22"/>
<feature type="signal peptide" evidence="4">
    <location>
        <begin position="1"/>
        <end position="28"/>
    </location>
</feature>
<feature type="chain" id="PRO_5025391559" description="Yeast cell wall synthesis Kre9/Knh1-like N-terminal domain-containing protein" evidence="4">
    <location>
        <begin position="29"/>
        <end position="336"/>
    </location>
</feature>
<evidence type="ECO:0000259" key="5">
    <source>
        <dbReference type="Pfam" id="PF10342"/>
    </source>
</evidence>
<feature type="region of interest" description="Disordered" evidence="2">
    <location>
        <begin position="267"/>
        <end position="336"/>
    </location>
</feature>
<dbReference type="PANTHER" id="PTHR40633:SF1">
    <property type="entry name" value="GPI ANCHORED SERINE-THREONINE RICH PROTEIN (AFU_ORTHOLOGUE AFUA_1G03630)"/>
    <property type="match status" value="1"/>
</dbReference>
<feature type="transmembrane region" description="Helical" evidence="3">
    <location>
        <begin position="242"/>
        <end position="262"/>
    </location>
</feature>
<reference evidence="6" key="1">
    <citation type="journal article" date="2020" name="Stud. Mycol.">
        <title>101 Dothideomycetes genomes: a test case for predicting lifestyles and emergence of pathogens.</title>
        <authorList>
            <person name="Haridas S."/>
            <person name="Albert R."/>
            <person name="Binder M."/>
            <person name="Bloem J."/>
            <person name="Labutti K."/>
            <person name="Salamov A."/>
            <person name="Andreopoulos B."/>
            <person name="Baker S."/>
            <person name="Barry K."/>
            <person name="Bills G."/>
            <person name="Bluhm B."/>
            <person name="Cannon C."/>
            <person name="Castanera R."/>
            <person name="Culley D."/>
            <person name="Daum C."/>
            <person name="Ezra D."/>
            <person name="Gonzalez J."/>
            <person name="Henrissat B."/>
            <person name="Kuo A."/>
            <person name="Liang C."/>
            <person name="Lipzen A."/>
            <person name="Lutzoni F."/>
            <person name="Magnuson J."/>
            <person name="Mondo S."/>
            <person name="Nolan M."/>
            <person name="Ohm R."/>
            <person name="Pangilinan J."/>
            <person name="Park H.-J."/>
            <person name="Ramirez L."/>
            <person name="Alfaro M."/>
            <person name="Sun H."/>
            <person name="Tritt A."/>
            <person name="Yoshinaga Y."/>
            <person name="Zwiers L.-H."/>
            <person name="Turgeon B."/>
            <person name="Goodwin S."/>
            <person name="Spatafora J."/>
            <person name="Crous P."/>
            <person name="Grigoriev I."/>
        </authorList>
    </citation>
    <scope>NUCLEOTIDE SEQUENCE</scope>
    <source>
        <strain evidence="6">CBS 269.34</strain>
    </source>
</reference>
<dbReference type="InterPro" id="IPR018466">
    <property type="entry name" value="Kre9/Knh1-like_N"/>
</dbReference>
<dbReference type="Pfam" id="PF10342">
    <property type="entry name" value="Kre9_KNH"/>
    <property type="match status" value="1"/>
</dbReference>
<evidence type="ECO:0000256" key="1">
    <source>
        <dbReference type="ARBA" id="ARBA00022729"/>
    </source>
</evidence>
<dbReference type="EMBL" id="MU004193">
    <property type="protein sequence ID" value="KAF2492764.1"/>
    <property type="molecule type" value="Genomic_DNA"/>
</dbReference>
<accession>A0A6A6QL22</accession>
<keyword evidence="1 4" id="KW-0732">Signal</keyword>
<keyword evidence="3" id="KW-1133">Transmembrane helix</keyword>
<evidence type="ECO:0000256" key="2">
    <source>
        <dbReference type="SAM" id="MobiDB-lite"/>
    </source>
</evidence>
<feature type="domain" description="Yeast cell wall synthesis Kre9/Knh1-like N-terminal" evidence="5">
    <location>
        <begin position="36"/>
        <end position="117"/>
    </location>
</feature>
<evidence type="ECO:0000256" key="3">
    <source>
        <dbReference type="SAM" id="Phobius"/>
    </source>
</evidence>
<feature type="compositionally biased region" description="Basic and acidic residues" evidence="2">
    <location>
        <begin position="319"/>
        <end position="336"/>
    </location>
</feature>